<keyword evidence="6 10" id="KW-0067">ATP-binding</keyword>
<evidence type="ECO:0000256" key="6">
    <source>
        <dbReference type="ARBA" id="ARBA00022840"/>
    </source>
</evidence>
<accession>A0A2T6BM98</accession>
<evidence type="ECO:0000256" key="1">
    <source>
        <dbReference type="ARBA" id="ARBA00009182"/>
    </source>
</evidence>
<gene>
    <name evidence="10" type="primary">sucC</name>
    <name evidence="13" type="ORF">C8N43_1838</name>
</gene>
<feature type="domain" description="ATP-grasp fold succinyl-CoA synthetase-type" evidence="12">
    <location>
        <begin position="18"/>
        <end position="228"/>
    </location>
</feature>
<dbReference type="AlphaFoldDB" id="A0A2T6BM98"/>
<feature type="binding site" evidence="10">
    <location>
        <position position="128"/>
    </location>
    <ligand>
        <name>ATP</name>
        <dbReference type="ChEBI" id="CHEBI:30616"/>
    </ligand>
</feature>
<dbReference type="InterPro" id="IPR005809">
    <property type="entry name" value="Succ_CoA_ligase-like_bsu"/>
</dbReference>
<evidence type="ECO:0000259" key="12">
    <source>
        <dbReference type="Pfam" id="PF08442"/>
    </source>
</evidence>
<organism evidence="13 14">
    <name type="scientific">Litoreibacter ponti</name>
    <dbReference type="NCBI Taxonomy" id="1510457"/>
    <lineage>
        <taxon>Bacteria</taxon>
        <taxon>Pseudomonadati</taxon>
        <taxon>Pseudomonadota</taxon>
        <taxon>Alphaproteobacteria</taxon>
        <taxon>Rhodobacterales</taxon>
        <taxon>Roseobacteraceae</taxon>
        <taxon>Litoreibacter</taxon>
    </lineage>
</organism>
<dbReference type="NCBIfam" id="TIGR01016">
    <property type="entry name" value="sucCoAbeta"/>
    <property type="match status" value="1"/>
</dbReference>
<dbReference type="PROSITE" id="PS01217">
    <property type="entry name" value="SUCCINYL_COA_LIG_3"/>
    <property type="match status" value="1"/>
</dbReference>
<dbReference type="GO" id="GO:0000287">
    <property type="term" value="F:magnesium ion binding"/>
    <property type="evidence" value="ECO:0007669"/>
    <property type="project" value="UniProtKB-UniRule"/>
</dbReference>
<dbReference type="InterPro" id="IPR017866">
    <property type="entry name" value="Succ-CoA_synthase_bsu_CS"/>
</dbReference>
<dbReference type="HAMAP" id="MF_00558">
    <property type="entry name" value="Succ_CoA_beta"/>
    <property type="match status" value="1"/>
</dbReference>
<dbReference type="UniPathway" id="UPA00223">
    <property type="reaction ID" value="UER00999"/>
</dbReference>
<dbReference type="GO" id="GO:0005524">
    <property type="term" value="F:ATP binding"/>
    <property type="evidence" value="ECO:0007669"/>
    <property type="project" value="UniProtKB-UniRule"/>
</dbReference>
<keyword evidence="4 10" id="KW-0479">Metal-binding</keyword>
<dbReference type="FunFam" id="3.40.50.261:FF:000001">
    <property type="entry name" value="Succinate--CoA ligase [ADP-forming] subunit beta"/>
    <property type="match status" value="1"/>
</dbReference>
<dbReference type="Proteomes" id="UP000243978">
    <property type="component" value="Unassembled WGS sequence"/>
</dbReference>
<evidence type="ECO:0000256" key="3">
    <source>
        <dbReference type="ARBA" id="ARBA00022598"/>
    </source>
</evidence>
<evidence type="ECO:0000256" key="9">
    <source>
        <dbReference type="ARBA" id="ARBA00060690"/>
    </source>
</evidence>
<keyword evidence="14" id="KW-1185">Reference proteome</keyword>
<comment type="pathway">
    <text evidence="10">Carbohydrate metabolism; tricarboxylic acid cycle; succinate from succinyl-CoA (ligase route): step 1/1.</text>
</comment>
<proteinExistence type="inferred from homology"/>
<comment type="catalytic activity">
    <reaction evidence="8">
        <text>(S)-malate + ATP + CoA = (S)-malyl-CoA + ADP + phosphate</text>
        <dbReference type="Rhea" id="RHEA:26193"/>
        <dbReference type="ChEBI" id="CHEBI:15589"/>
        <dbReference type="ChEBI" id="CHEBI:30616"/>
        <dbReference type="ChEBI" id="CHEBI:43474"/>
        <dbReference type="ChEBI" id="CHEBI:57287"/>
        <dbReference type="ChEBI" id="CHEBI:57317"/>
        <dbReference type="ChEBI" id="CHEBI:456216"/>
        <dbReference type="EC" id="6.2.1.9"/>
    </reaction>
</comment>
<feature type="binding site" evidence="10">
    <location>
        <position position="225"/>
    </location>
    <ligand>
        <name>Mg(2+)</name>
        <dbReference type="ChEBI" id="CHEBI:18420"/>
    </ligand>
</feature>
<dbReference type="GO" id="GO:0006104">
    <property type="term" value="P:succinyl-CoA metabolic process"/>
    <property type="evidence" value="ECO:0007669"/>
    <property type="project" value="TreeGrafter"/>
</dbReference>
<dbReference type="GO" id="GO:0005829">
    <property type="term" value="C:cytosol"/>
    <property type="evidence" value="ECO:0007669"/>
    <property type="project" value="TreeGrafter"/>
</dbReference>
<evidence type="ECO:0000256" key="10">
    <source>
        <dbReference type="HAMAP-Rule" id="MF_00558"/>
    </source>
</evidence>
<dbReference type="SUPFAM" id="SSF52210">
    <property type="entry name" value="Succinyl-CoA synthetase domains"/>
    <property type="match status" value="1"/>
</dbReference>
<name>A0A2T6BM98_9RHOB</name>
<dbReference type="GO" id="GO:0006099">
    <property type="term" value="P:tricarboxylic acid cycle"/>
    <property type="evidence" value="ECO:0007669"/>
    <property type="project" value="UniProtKB-UniRule"/>
</dbReference>
<dbReference type="Pfam" id="PF00549">
    <property type="entry name" value="Ligase_CoA"/>
    <property type="match status" value="1"/>
</dbReference>
<dbReference type="GO" id="GO:0004775">
    <property type="term" value="F:succinate-CoA ligase (ADP-forming) activity"/>
    <property type="evidence" value="ECO:0007669"/>
    <property type="project" value="UniProtKB-UniRule"/>
</dbReference>
<dbReference type="GO" id="GO:0004776">
    <property type="term" value="F:succinate-CoA ligase (GDP-forming) activity"/>
    <property type="evidence" value="ECO:0007669"/>
    <property type="project" value="RHEA"/>
</dbReference>
<dbReference type="FunFam" id="3.30.1490.20:FF:000002">
    <property type="entry name" value="Succinate--CoA ligase [ADP-forming] subunit beta"/>
    <property type="match status" value="1"/>
</dbReference>
<keyword evidence="2 10" id="KW-0816">Tricarboxylic acid cycle</keyword>
<feature type="binding site" evidence="10">
    <location>
        <position position="239"/>
    </location>
    <ligand>
        <name>Mg(2+)</name>
        <dbReference type="ChEBI" id="CHEBI:18420"/>
    </ligand>
</feature>
<feature type="binding site" evidence="10">
    <location>
        <position position="125"/>
    </location>
    <ligand>
        <name>ATP</name>
        <dbReference type="ChEBI" id="CHEBI:30616"/>
    </ligand>
</feature>
<dbReference type="InterPro" id="IPR016102">
    <property type="entry name" value="Succinyl-CoA_synth-like"/>
</dbReference>
<keyword evidence="7 10" id="KW-0460">Magnesium</keyword>
<dbReference type="NCBIfam" id="NF001913">
    <property type="entry name" value="PRK00696.1"/>
    <property type="match status" value="1"/>
</dbReference>
<evidence type="ECO:0000256" key="2">
    <source>
        <dbReference type="ARBA" id="ARBA00022532"/>
    </source>
</evidence>
<comment type="subunit">
    <text evidence="10">Heterotetramer of two alpha and two beta subunits.</text>
</comment>
<evidence type="ECO:0000256" key="4">
    <source>
        <dbReference type="ARBA" id="ARBA00022723"/>
    </source>
</evidence>
<dbReference type="FunFam" id="3.30.470.20:FF:000002">
    <property type="entry name" value="Succinate--CoA ligase [ADP-forming] subunit beta"/>
    <property type="match status" value="1"/>
</dbReference>
<dbReference type="SUPFAM" id="SSF56059">
    <property type="entry name" value="Glutathione synthetase ATP-binding domain-like"/>
    <property type="match status" value="1"/>
</dbReference>
<dbReference type="PANTHER" id="PTHR11815:SF10">
    <property type="entry name" value="SUCCINATE--COA LIGASE [GDP-FORMING] SUBUNIT BETA, MITOCHONDRIAL"/>
    <property type="match status" value="1"/>
</dbReference>
<evidence type="ECO:0000256" key="8">
    <source>
        <dbReference type="ARBA" id="ARBA00052241"/>
    </source>
</evidence>
<dbReference type="Gene3D" id="3.30.470.20">
    <property type="entry name" value="ATP-grasp fold, B domain"/>
    <property type="match status" value="1"/>
</dbReference>
<dbReference type="InterPro" id="IPR013815">
    <property type="entry name" value="ATP_grasp_subdomain_1"/>
</dbReference>
<dbReference type="EMBL" id="QBKS01000001">
    <property type="protein sequence ID" value="PTX57172.1"/>
    <property type="molecule type" value="Genomic_DNA"/>
</dbReference>
<comment type="similarity">
    <text evidence="1 10">Belongs to the succinate/malate CoA ligase beta subunit family.</text>
</comment>
<comment type="catalytic activity">
    <reaction evidence="10">
        <text>GTP + succinate + CoA = succinyl-CoA + GDP + phosphate</text>
        <dbReference type="Rhea" id="RHEA:22120"/>
        <dbReference type="ChEBI" id="CHEBI:30031"/>
        <dbReference type="ChEBI" id="CHEBI:37565"/>
        <dbReference type="ChEBI" id="CHEBI:43474"/>
        <dbReference type="ChEBI" id="CHEBI:57287"/>
        <dbReference type="ChEBI" id="CHEBI:57292"/>
        <dbReference type="ChEBI" id="CHEBI:58189"/>
    </reaction>
</comment>
<dbReference type="InterPro" id="IPR013650">
    <property type="entry name" value="ATP-grasp_succ-CoA_synth-type"/>
</dbReference>
<keyword evidence="3 10" id="KW-0436">Ligase</keyword>
<evidence type="ECO:0000259" key="11">
    <source>
        <dbReference type="Pfam" id="PF00549"/>
    </source>
</evidence>
<feature type="domain" description="ATP-citrate synthase/succinyl-CoA ligase C-terminal" evidence="11">
    <location>
        <begin position="288"/>
        <end position="407"/>
    </location>
</feature>
<comment type="cofactor">
    <cofactor evidence="10">
        <name>Mg(2+)</name>
        <dbReference type="ChEBI" id="CHEBI:18420"/>
    </cofactor>
    <text evidence="10">Binds 1 Mg(2+) ion per subunit.</text>
</comment>
<comment type="function">
    <text evidence="10">Succinyl-CoA synthetase functions in the citric acid cycle (TCA), coupling the hydrolysis of succinyl-CoA to the synthesis of either ATP or GTP and thus represents the only step of substrate-level phosphorylation in the TCA. The beta subunit provides nucleotide specificity of the enzyme and binds the substrate succinate, while the binding sites for coenzyme A and phosphate are found in the alpha subunit.</text>
</comment>
<feature type="binding site" evidence="10">
    <location>
        <position position="290"/>
    </location>
    <ligand>
        <name>substrate</name>
        <note>ligand shared with subunit alpha</note>
    </ligand>
</feature>
<dbReference type="EC" id="6.2.1.5" evidence="10"/>
<dbReference type="PIRSF" id="PIRSF001554">
    <property type="entry name" value="SucCS_beta"/>
    <property type="match status" value="1"/>
</dbReference>
<evidence type="ECO:0000313" key="13">
    <source>
        <dbReference type="EMBL" id="PTX57172.1"/>
    </source>
</evidence>
<evidence type="ECO:0000256" key="7">
    <source>
        <dbReference type="ARBA" id="ARBA00022842"/>
    </source>
</evidence>
<reference evidence="13 14" key="1">
    <citation type="submission" date="2018-04" db="EMBL/GenBank/DDBJ databases">
        <title>Genomic Encyclopedia of Archaeal and Bacterial Type Strains, Phase II (KMG-II): from individual species to whole genera.</title>
        <authorList>
            <person name="Goeker M."/>
        </authorList>
    </citation>
    <scope>NUCLEOTIDE SEQUENCE [LARGE SCALE GENOMIC DNA]</scope>
    <source>
        <strain evidence="13 14">DSM 100977</strain>
    </source>
</reference>
<feature type="binding site" evidence="10">
    <location>
        <position position="133"/>
    </location>
    <ligand>
        <name>ATP</name>
        <dbReference type="ChEBI" id="CHEBI:30616"/>
    </ligand>
</feature>
<comment type="pathway">
    <text evidence="9">One-carbon metabolism; formaldehyde assimilation via serine pathway.</text>
</comment>
<feature type="binding site" evidence="10">
    <location>
        <begin position="347"/>
        <end position="349"/>
    </location>
    <ligand>
        <name>substrate</name>
        <note>ligand shared with subunit alpha</note>
    </ligand>
</feature>
<dbReference type="Gene3D" id="3.30.1490.20">
    <property type="entry name" value="ATP-grasp fold, A domain"/>
    <property type="match status" value="1"/>
</dbReference>
<feature type="binding site" evidence="10">
    <location>
        <position position="62"/>
    </location>
    <ligand>
        <name>ATP</name>
        <dbReference type="ChEBI" id="CHEBI:30616"/>
    </ligand>
</feature>
<keyword evidence="5 10" id="KW-0547">Nucleotide-binding</keyword>
<dbReference type="InterPro" id="IPR005811">
    <property type="entry name" value="SUCC_ACL_C"/>
</dbReference>
<dbReference type="Pfam" id="PF08442">
    <property type="entry name" value="ATP-grasp_2"/>
    <property type="match status" value="1"/>
</dbReference>
<dbReference type="GO" id="GO:0042709">
    <property type="term" value="C:succinate-CoA ligase complex"/>
    <property type="evidence" value="ECO:0007669"/>
    <property type="project" value="TreeGrafter"/>
</dbReference>
<comment type="catalytic activity">
    <reaction evidence="10">
        <text>succinate + ATP + CoA = succinyl-CoA + ADP + phosphate</text>
        <dbReference type="Rhea" id="RHEA:17661"/>
        <dbReference type="ChEBI" id="CHEBI:30031"/>
        <dbReference type="ChEBI" id="CHEBI:30616"/>
        <dbReference type="ChEBI" id="CHEBI:43474"/>
        <dbReference type="ChEBI" id="CHEBI:57287"/>
        <dbReference type="ChEBI" id="CHEBI:57292"/>
        <dbReference type="ChEBI" id="CHEBI:456216"/>
        <dbReference type="EC" id="6.2.1.5"/>
    </reaction>
</comment>
<dbReference type="GO" id="GO:0050074">
    <property type="term" value="F:malate-CoA ligase activity"/>
    <property type="evidence" value="ECO:0007669"/>
    <property type="project" value="UniProtKB-EC"/>
</dbReference>
<evidence type="ECO:0000313" key="14">
    <source>
        <dbReference type="Proteomes" id="UP000243978"/>
    </source>
</evidence>
<dbReference type="PANTHER" id="PTHR11815">
    <property type="entry name" value="SUCCINYL-COA SYNTHETASE BETA CHAIN"/>
    <property type="match status" value="1"/>
</dbReference>
<evidence type="ECO:0000256" key="5">
    <source>
        <dbReference type="ARBA" id="ARBA00022741"/>
    </source>
</evidence>
<comment type="caution">
    <text evidence="13">The sequence shown here is derived from an EMBL/GenBank/DDBJ whole genome shotgun (WGS) entry which is preliminary data.</text>
</comment>
<protein>
    <recommendedName>
        <fullName evidence="10">Succinate--CoA ligase [ADP-forming] subunit beta</fullName>
        <ecNumber evidence="10">6.2.1.5</ecNumber>
    </recommendedName>
    <alternativeName>
        <fullName evidence="10">Succinyl-CoA synthetase subunit beta</fullName>
        <shortName evidence="10">SCS-beta</shortName>
    </alternativeName>
</protein>
<feature type="binding site" evidence="10">
    <location>
        <begin position="69"/>
        <end position="71"/>
    </location>
    <ligand>
        <name>ATP</name>
        <dbReference type="ChEBI" id="CHEBI:30616"/>
    </ligand>
</feature>
<sequence>MRRVNTASTPWLKERVLNIHEYQAKALLRSYGAPVSDGRVVLAAENAKTAAGELDGPLWVVKAQIHAGGRGKGKFKEADAGEAGGVRLAKSVEEAANEAKKMLGRTLVTHQTGPAGKQVNRIYIEDGSGIETELYLALLVDRQTSRVSFVCSTEGGMDIEEVAASTPEKILSFSVDPATGYMPYHGRRIAFALGLQGGAIKQCVALMGTLYKLFTEKDMEMLEINPLIVTDKGDLKCLDAKMGFDGNAVYRHADIAELRDTTEEDPKELAASKYDLNYIALDGEIGCMVNGAGLAMATMDIIKLYGAEPANFLDVGGGATKEKVTEAFKIITSDPNVKGILVNIFGGIMRCDVIAEGVVSAVKEVGLQVPLVVRLEGTNVEEGKAIINNSDVDVIAADDLKDGAQKIVKAVKG</sequence>
<dbReference type="Gene3D" id="3.40.50.261">
    <property type="entry name" value="Succinyl-CoA synthetase domains"/>
    <property type="match status" value="1"/>
</dbReference>